<dbReference type="EMBL" id="JAAZON010000270">
    <property type="protein sequence ID" value="NMC62753.1"/>
    <property type="molecule type" value="Genomic_DNA"/>
</dbReference>
<dbReference type="InterPro" id="IPR005338">
    <property type="entry name" value="Anhydro_N_Ac-Mur_kinase"/>
</dbReference>
<dbReference type="GO" id="GO:0097175">
    <property type="term" value="P:1,6-anhydro-N-acetyl-beta-muramic acid catabolic process"/>
    <property type="evidence" value="ECO:0007669"/>
    <property type="project" value="UniProtKB-UniRule"/>
</dbReference>
<proteinExistence type="inferred from homology"/>
<dbReference type="UniPathway" id="UPA00343"/>
<sequence length="398" mass="43022">MKKLPGEILLHFAKKESRLVCGMMSGTSADSIDLAFCRIKGAGLPSKREKGAELVLQHFYSHKMPAFLADHMKNIPSLGVKEIAELDVQIAEAFAEAFKTGLEEAKLESDEVDFISSHGQTLYHHSRQEGVRSASLQLGNGDILSSRSGVPVISNFRVKDIAAGGEGAPLTPYADAILFKSSEKRRAVLNLGGIANITILSEDRNEIIGFDTGPANAPLDRLARILSDNSMDFDVDGKMASKGKVNESLLKRLLDQDLYLRLAPPKSTGFEIYGDDFVEKAKQLHGTFDYNLMATLLSFVVHSIHLAVETFVPKTRMFDELIIAGGGARNPETVRSLKEVFAPIPVLVSDTLGIPSFAREAMAFAILGNDAVFGLPTSLPSVTGAVAGKCLGSWSFPD</sequence>
<keyword evidence="1" id="KW-0119">Carbohydrate metabolism</keyword>
<dbReference type="GO" id="GO:0016301">
    <property type="term" value="F:kinase activity"/>
    <property type="evidence" value="ECO:0007669"/>
    <property type="project" value="UniProtKB-KW"/>
</dbReference>
<evidence type="ECO:0000313" key="3">
    <source>
        <dbReference type="Proteomes" id="UP000524246"/>
    </source>
</evidence>
<dbReference type="PANTHER" id="PTHR30605">
    <property type="entry name" value="ANHYDRO-N-ACETYLMURAMIC ACID KINASE"/>
    <property type="match status" value="1"/>
</dbReference>
<comment type="function">
    <text evidence="1">Catalyzes the specific phosphorylation of 1,6-anhydro-N-acetylmuramic acid (anhMurNAc) with the simultaneous cleavage of the 1,6-anhydro ring, generating MurNAc-6-P. Is required for the utilization of anhMurNAc either imported from the medium or derived from its own cell wall murein, and thus plays a role in cell wall recycling.</text>
</comment>
<evidence type="ECO:0000256" key="1">
    <source>
        <dbReference type="HAMAP-Rule" id="MF_01270"/>
    </source>
</evidence>
<dbReference type="GO" id="GO:0005524">
    <property type="term" value="F:ATP binding"/>
    <property type="evidence" value="ECO:0007669"/>
    <property type="project" value="UniProtKB-UniRule"/>
</dbReference>
<reference evidence="2 3" key="1">
    <citation type="journal article" date="2020" name="Biotechnol. Biofuels">
        <title>New insights from the biogas microbiome by comprehensive genome-resolved metagenomics of nearly 1600 species originating from multiple anaerobic digesters.</title>
        <authorList>
            <person name="Campanaro S."/>
            <person name="Treu L."/>
            <person name="Rodriguez-R L.M."/>
            <person name="Kovalovszki A."/>
            <person name="Ziels R.M."/>
            <person name="Maus I."/>
            <person name="Zhu X."/>
            <person name="Kougias P.G."/>
            <person name="Basile A."/>
            <person name="Luo G."/>
            <person name="Schluter A."/>
            <person name="Konstantinidis K.T."/>
            <person name="Angelidaki I."/>
        </authorList>
    </citation>
    <scope>NUCLEOTIDE SEQUENCE [LARGE SCALE GENOMIC DNA]</scope>
    <source>
        <strain evidence="2">AS27yjCOA_65</strain>
    </source>
</reference>
<comment type="similarity">
    <text evidence="1">Belongs to the anhydro-N-acetylmuramic acid kinase family.</text>
</comment>
<comment type="pathway">
    <text evidence="1">Amino-sugar metabolism; 1,6-anhydro-N-acetylmuramate degradation.</text>
</comment>
<dbReference type="UniPathway" id="UPA00544"/>
<comment type="catalytic activity">
    <reaction evidence="1">
        <text>1,6-anhydro-N-acetyl-beta-muramate + ATP + H2O = N-acetyl-D-muramate 6-phosphate + ADP + H(+)</text>
        <dbReference type="Rhea" id="RHEA:24952"/>
        <dbReference type="ChEBI" id="CHEBI:15377"/>
        <dbReference type="ChEBI" id="CHEBI:15378"/>
        <dbReference type="ChEBI" id="CHEBI:30616"/>
        <dbReference type="ChEBI" id="CHEBI:58690"/>
        <dbReference type="ChEBI" id="CHEBI:58722"/>
        <dbReference type="ChEBI" id="CHEBI:456216"/>
        <dbReference type="EC" id="2.7.1.170"/>
    </reaction>
</comment>
<dbReference type="GO" id="GO:0016773">
    <property type="term" value="F:phosphotransferase activity, alcohol group as acceptor"/>
    <property type="evidence" value="ECO:0007669"/>
    <property type="project" value="UniProtKB-UniRule"/>
</dbReference>
<keyword evidence="1 2" id="KW-0418">Kinase</keyword>
<gene>
    <name evidence="1" type="primary">anmK</name>
    <name evidence="2" type="ORF">GYA55_06235</name>
</gene>
<dbReference type="Proteomes" id="UP000524246">
    <property type="component" value="Unassembled WGS sequence"/>
</dbReference>
<dbReference type="AlphaFoldDB" id="A0A7X9FR17"/>
<dbReference type="Gene3D" id="3.30.420.40">
    <property type="match status" value="2"/>
</dbReference>
<dbReference type="SUPFAM" id="SSF53067">
    <property type="entry name" value="Actin-like ATPase domain"/>
    <property type="match status" value="1"/>
</dbReference>
<protein>
    <recommendedName>
        <fullName evidence="1">Anhydro-N-acetylmuramic acid kinase</fullName>
        <ecNumber evidence="1">2.7.1.170</ecNumber>
    </recommendedName>
    <alternativeName>
        <fullName evidence="1">AnhMurNAc kinase</fullName>
    </alternativeName>
</protein>
<dbReference type="Pfam" id="PF03702">
    <property type="entry name" value="AnmK"/>
    <property type="match status" value="1"/>
</dbReference>
<feature type="binding site" evidence="1">
    <location>
        <begin position="26"/>
        <end position="33"/>
    </location>
    <ligand>
        <name>ATP</name>
        <dbReference type="ChEBI" id="CHEBI:30616"/>
    </ligand>
</feature>
<accession>A0A7X9FR17</accession>
<dbReference type="InterPro" id="IPR043129">
    <property type="entry name" value="ATPase_NBD"/>
</dbReference>
<keyword evidence="1" id="KW-0808">Transferase</keyword>
<dbReference type="GO" id="GO:0009254">
    <property type="term" value="P:peptidoglycan turnover"/>
    <property type="evidence" value="ECO:0007669"/>
    <property type="project" value="UniProtKB-UniRule"/>
</dbReference>
<keyword evidence="1" id="KW-0067">ATP-binding</keyword>
<comment type="pathway">
    <text evidence="1">Cell wall biogenesis; peptidoglycan recycling.</text>
</comment>
<dbReference type="PANTHER" id="PTHR30605:SF0">
    <property type="entry name" value="ANHYDRO-N-ACETYLMURAMIC ACID KINASE"/>
    <property type="match status" value="1"/>
</dbReference>
<comment type="caution">
    <text evidence="2">The sequence shown here is derived from an EMBL/GenBank/DDBJ whole genome shotgun (WGS) entry which is preliminary data.</text>
</comment>
<organism evidence="2 3">
    <name type="scientific">SAR324 cluster bacterium</name>
    <dbReference type="NCBI Taxonomy" id="2024889"/>
    <lineage>
        <taxon>Bacteria</taxon>
        <taxon>Deltaproteobacteria</taxon>
        <taxon>SAR324 cluster</taxon>
    </lineage>
</organism>
<name>A0A7X9FR17_9DELT</name>
<dbReference type="EC" id="2.7.1.170" evidence="1"/>
<evidence type="ECO:0000313" key="2">
    <source>
        <dbReference type="EMBL" id="NMC62753.1"/>
    </source>
</evidence>
<dbReference type="GO" id="GO:0006040">
    <property type="term" value="P:amino sugar metabolic process"/>
    <property type="evidence" value="ECO:0007669"/>
    <property type="project" value="InterPro"/>
</dbReference>
<keyword evidence="1" id="KW-0547">Nucleotide-binding</keyword>
<dbReference type="HAMAP" id="MF_01270">
    <property type="entry name" value="AnhMurNAc_kinase"/>
    <property type="match status" value="1"/>
</dbReference>